<keyword evidence="1" id="KW-0175">Coiled coil</keyword>
<accession>A9URU7</accession>
<dbReference type="SUPFAM" id="SSF52540">
    <property type="entry name" value="P-loop containing nucleoside triphosphate hydrolases"/>
    <property type="match status" value="1"/>
</dbReference>
<proteinExistence type="predicted"/>
<sequence length="930" mass="101667">MERQHKLQTAVCLNRIESRADVVVTDDHTVQIGTEHYSVGFAFGSEASQRVVASSLVPPAVITAFDGYDVSVLVCGAQADNLLIGHEAPGLIYYLLDQVYERLAHAGASSPVWQGVCHDLLGRHTCARGEDAEAHVAPDSAAAATMVAQILDEGRQHGFPHALSGAFVVQLALADHLLGRGAIIRFCLVPWRPLVRMLAATAADTPDGRGAPHDALEALMTKLMDQTAATLVATVQPDQEQHGTNLDLIRTLSAAATSRSCAVARRQVRGLADLVPNLRQTSTSHNLEKEAAADARAEPELSAIPREEGVATEGSETPTLSGSSQATRDFARLFDVTPREQALAQQQRAASVRPADRDFWPVSTARQSVFPTPLGAQHQAPPSKVSSDMADLPTPSSTSLRSAAATVHATRQRVQEVLASRHLRTQPSVPARYRVGERSDSGVEITRTTTRIGVPPKASANDALKTDLSAPHAPARPAMYSRSATGGTDSHGLREDLRSLRQRLERRQREEDLNTRDADSEAQIKSDLRHLRRSAETAHDRCDVGTHPEAVHPGTSVGAQATDYSDLLGLNQELVRTNQRLQAAHHTLDDRVMALQSELRASKDAAQRAQAERNHQANTIERLQAENGDLRAALQHEGSARVKELVGQLSDLNSRLEQATAQAEDRGIELERTRSALHELQKDNSTFMQKNDRLQKDVSRLEAEVEDLKLTLQQVEGAHHTKAQNVRGLRTERLSLGQQAEQLQRQVDTLTNELGLAAASHDQLRTHAEESREEAKALRRHNKQLEKGIKEVEDNVERLEAELAAALSAKTDVEGQLSTAQQQLEEYQANVTTLQKQNQAQRNKVAAATRHEQAFLKVLAKLQAVVHHAASHASRCAARNAFAVKAKRLQDDIQIVFEECVDHLAEGGLNFKTRRDVVAGMKDMLARREG</sequence>
<dbReference type="InParanoid" id="A9URU7"/>
<keyword evidence="4" id="KW-1185">Reference proteome</keyword>
<protein>
    <submittedName>
        <fullName evidence="3">Uncharacterized protein</fullName>
    </submittedName>
</protein>
<dbReference type="PANTHER" id="PTHR46753:SF3">
    <property type="entry name" value="PDZ DOMAIN-CONTAINING PROTEIN"/>
    <property type="match status" value="1"/>
</dbReference>
<evidence type="ECO:0000256" key="2">
    <source>
        <dbReference type="SAM" id="MobiDB-lite"/>
    </source>
</evidence>
<organism evidence="3 4">
    <name type="scientific">Monosiga brevicollis</name>
    <name type="common">Choanoflagellate</name>
    <dbReference type="NCBI Taxonomy" id="81824"/>
    <lineage>
        <taxon>Eukaryota</taxon>
        <taxon>Choanoflagellata</taxon>
        <taxon>Craspedida</taxon>
        <taxon>Salpingoecidae</taxon>
        <taxon>Monosiga</taxon>
    </lineage>
</organism>
<feature type="region of interest" description="Disordered" evidence="2">
    <location>
        <begin position="282"/>
        <end position="326"/>
    </location>
</feature>
<dbReference type="GO" id="GO:0031122">
    <property type="term" value="P:cytoplasmic microtubule organization"/>
    <property type="evidence" value="ECO:0000318"/>
    <property type="project" value="GO_Central"/>
</dbReference>
<dbReference type="GO" id="GO:0030705">
    <property type="term" value="P:cytoskeleton-dependent intracellular transport"/>
    <property type="evidence" value="ECO:0000318"/>
    <property type="project" value="GO_Central"/>
</dbReference>
<feature type="region of interest" description="Disordered" evidence="2">
    <location>
        <begin position="507"/>
        <end position="558"/>
    </location>
</feature>
<feature type="compositionally biased region" description="Basic and acidic residues" evidence="2">
    <location>
        <begin position="286"/>
        <end position="309"/>
    </location>
</feature>
<dbReference type="PANTHER" id="PTHR46753">
    <property type="entry name" value="FYVE AND COILED-COIL DOMAIN-CONTAINING PROTEIN 1"/>
    <property type="match status" value="1"/>
</dbReference>
<feature type="compositionally biased region" description="Polar residues" evidence="2">
    <location>
        <begin position="314"/>
        <end position="326"/>
    </location>
</feature>
<dbReference type="GO" id="GO:0008017">
    <property type="term" value="F:microtubule binding"/>
    <property type="evidence" value="ECO:0000318"/>
    <property type="project" value="GO_Central"/>
</dbReference>
<gene>
    <name evidence="3" type="ORF">MONBRDRAFT_5573</name>
</gene>
<feature type="coiled-coil region" evidence="1">
    <location>
        <begin position="578"/>
        <end position="844"/>
    </location>
</feature>
<dbReference type="InterPro" id="IPR027417">
    <property type="entry name" value="P-loop_NTPase"/>
</dbReference>
<feature type="region of interest" description="Disordered" evidence="2">
    <location>
        <begin position="453"/>
        <end position="495"/>
    </location>
</feature>
<name>A9URU7_MONBE</name>
<dbReference type="KEGG" id="mbr:MONBRDRAFT_5573"/>
<feature type="region of interest" description="Disordered" evidence="2">
    <location>
        <begin position="372"/>
        <end position="399"/>
    </location>
</feature>
<dbReference type="STRING" id="81824.A9URU7"/>
<reference evidence="3 4" key="1">
    <citation type="journal article" date="2008" name="Nature">
        <title>The genome of the choanoflagellate Monosiga brevicollis and the origin of metazoans.</title>
        <authorList>
            <consortium name="JGI Sequencing"/>
            <person name="King N."/>
            <person name="Westbrook M.J."/>
            <person name="Young S.L."/>
            <person name="Kuo A."/>
            <person name="Abedin M."/>
            <person name="Chapman J."/>
            <person name="Fairclough S."/>
            <person name="Hellsten U."/>
            <person name="Isogai Y."/>
            <person name="Letunic I."/>
            <person name="Marr M."/>
            <person name="Pincus D."/>
            <person name="Putnam N."/>
            <person name="Rokas A."/>
            <person name="Wright K.J."/>
            <person name="Zuzow R."/>
            <person name="Dirks W."/>
            <person name="Good M."/>
            <person name="Goodstein D."/>
            <person name="Lemons D."/>
            <person name="Li W."/>
            <person name="Lyons J.B."/>
            <person name="Morris A."/>
            <person name="Nichols S."/>
            <person name="Richter D.J."/>
            <person name="Salamov A."/>
            <person name="Bork P."/>
            <person name="Lim W.A."/>
            <person name="Manning G."/>
            <person name="Miller W.T."/>
            <person name="McGinnis W."/>
            <person name="Shapiro H."/>
            <person name="Tjian R."/>
            <person name="Grigoriev I.V."/>
            <person name="Rokhsar D."/>
        </authorList>
    </citation>
    <scope>NUCLEOTIDE SEQUENCE [LARGE SCALE GENOMIC DNA]</scope>
    <source>
        <strain evidence="4">MX1 / ATCC 50154</strain>
    </source>
</reference>
<dbReference type="SUPFAM" id="SSF90257">
    <property type="entry name" value="Myosin rod fragments"/>
    <property type="match status" value="1"/>
</dbReference>
<dbReference type="AlphaFoldDB" id="A9URU7"/>
<dbReference type="GeneID" id="5888690"/>
<dbReference type="EMBL" id="CH991544">
    <property type="protein sequence ID" value="EDQ91668.1"/>
    <property type="molecule type" value="Genomic_DNA"/>
</dbReference>
<dbReference type="GO" id="GO:0005813">
    <property type="term" value="C:centrosome"/>
    <property type="evidence" value="ECO:0000318"/>
    <property type="project" value="GO_Central"/>
</dbReference>
<dbReference type="GO" id="GO:0005737">
    <property type="term" value="C:cytoplasm"/>
    <property type="evidence" value="ECO:0000318"/>
    <property type="project" value="GO_Central"/>
</dbReference>
<evidence type="ECO:0000313" key="4">
    <source>
        <dbReference type="Proteomes" id="UP000001357"/>
    </source>
</evidence>
<evidence type="ECO:0000313" key="3">
    <source>
        <dbReference type="EMBL" id="EDQ91668.1"/>
    </source>
</evidence>
<dbReference type="GO" id="GO:0051959">
    <property type="term" value="F:dynein light intermediate chain binding"/>
    <property type="evidence" value="ECO:0000318"/>
    <property type="project" value="GO_Central"/>
</dbReference>
<feature type="compositionally biased region" description="Basic and acidic residues" evidence="2">
    <location>
        <begin position="507"/>
        <end position="550"/>
    </location>
</feature>
<dbReference type="Proteomes" id="UP000001357">
    <property type="component" value="Unassembled WGS sequence"/>
</dbReference>
<dbReference type="RefSeq" id="XP_001742954.1">
    <property type="nucleotide sequence ID" value="XM_001742902.1"/>
</dbReference>
<evidence type="ECO:0000256" key="1">
    <source>
        <dbReference type="SAM" id="Coils"/>
    </source>
</evidence>
<dbReference type="Gene3D" id="1.10.287.1490">
    <property type="match status" value="1"/>
</dbReference>